<comment type="similarity">
    <text evidence="1">Belongs to the DNA2/NAM7 helicase family.</text>
</comment>
<dbReference type="InterPro" id="IPR047187">
    <property type="entry name" value="SF1_C_Upf1"/>
</dbReference>
<feature type="domain" description="DNA2/NAM7 helicase-like C-terminal" evidence="8">
    <location>
        <begin position="589"/>
        <end position="770"/>
    </location>
</feature>
<feature type="coiled-coil region" evidence="6">
    <location>
        <begin position="376"/>
        <end position="403"/>
    </location>
</feature>
<keyword evidence="3" id="KW-0378">Hydrolase</keyword>
<proteinExistence type="inferred from homology"/>
<evidence type="ECO:0000256" key="4">
    <source>
        <dbReference type="ARBA" id="ARBA00022806"/>
    </source>
</evidence>
<gene>
    <name evidence="9" type="ORF">ACFSTE_22625</name>
</gene>
<dbReference type="Proteomes" id="UP001597459">
    <property type="component" value="Unassembled WGS sequence"/>
</dbReference>
<feature type="domain" description="DNA2/NAM7 helicase helicase" evidence="7">
    <location>
        <begin position="266"/>
        <end position="559"/>
    </location>
</feature>
<keyword evidence="2" id="KW-0547">Nucleotide-binding</keyword>
<dbReference type="PANTHER" id="PTHR43788">
    <property type="entry name" value="DNA2/NAM7 HELICASE FAMILY MEMBER"/>
    <property type="match status" value="1"/>
</dbReference>
<dbReference type="Pfam" id="PF13086">
    <property type="entry name" value="AAA_11"/>
    <property type="match status" value="1"/>
</dbReference>
<reference evidence="10" key="1">
    <citation type="journal article" date="2019" name="Int. J. Syst. Evol. Microbiol.">
        <title>The Global Catalogue of Microorganisms (GCM) 10K type strain sequencing project: providing services to taxonomists for standard genome sequencing and annotation.</title>
        <authorList>
            <consortium name="The Broad Institute Genomics Platform"/>
            <consortium name="The Broad Institute Genome Sequencing Center for Infectious Disease"/>
            <person name="Wu L."/>
            <person name="Ma J."/>
        </authorList>
    </citation>
    <scope>NUCLEOTIDE SEQUENCE [LARGE SCALE GENOMIC DNA]</scope>
    <source>
        <strain evidence="10">KCTC 42423</strain>
    </source>
</reference>
<dbReference type="RefSeq" id="WP_378253863.1">
    <property type="nucleotide sequence ID" value="NZ_JBHSJV010000001.1"/>
</dbReference>
<dbReference type="InterPro" id="IPR027417">
    <property type="entry name" value="P-loop_NTPase"/>
</dbReference>
<evidence type="ECO:0000256" key="3">
    <source>
        <dbReference type="ARBA" id="ARBA00022801"/>
    </source>
</evidence>
<dbReference type="GO" id="GO:0004386">
    <property type="term" value="F:helicase activity"/>
    <property type="evidence" value="ECO:0007669"/>
    <property type="project" value="UniProtKB-KW"/>
</dbReference>
<accession>A0ABW5NEH3</accession>
<evidence type="ECO:0000313" key="10">
    <source>
        <dbReference type="Proteomes" id="UP001597459"/>
    </source>
</evidence>
<organism evidence="9 10">
    <name type="scientific">Aquimarina hainanensis</name>
    <dbReference type="NCBI Taxonomy" id="1578017"/>
    <lineage>
        <taxon>Bacteria</taxon>
        <taxon>Pseudomonadati</taxon>
        <taxon>Bacteroidota</taxon>
        <taxon>Flavobacteriia</taxon>
        <taxon>Flavobacteriales</taxon>
        <taxon>Flavobacteriaceae</taxon>
        <taxon>Aquimarina</taxon>
    </lineage>
</organism>
<dbReference type="CDD" id="cd18808">
    <property type="entry name" value="SF1_C_Upf1"/>
    <property type="match status" value="1"/>
</dbReference>
<dbReference type="InterPro" id="IPR050534">
    <property type="entry name" value="Coronavir_polyprotein_1ab"/>
</dbReference>
<evidence type="ECO:0000256" key="1">
    <source>
        <dbReference type="ARBA" id="ARBA00007913"/>
    </source>
</evidence>
<dbReference type="SUPFAM" id="SSF52540">
    <property type="entry name" value="P-loop containing nucleoside triphosphate hydrolases"/>
    <property type="match status" value="1"/>
</dbReference>
<keyword evidence="6" id="KW-0175">Coiled coil</keyword>
<dbReference type="InterPro" id="IPR041679">
    <property type="entry name" value="DNA2/NAM7-like_C"/>
</dbReference>
<keyword evidence="10" id="KW-1185">Reference proteome</keyword>
<protein>
    <submittedName>
        <fullName evidence="9">DEAD/DEAH box helicase</fullName>
    </submittedName>
</protein>
<dbReference type="InterPro" id="IPR041677">
    <property type="entry name" value="DNA2/NAM7_AAA_11"/>
</dbReference>
<evidence type="ECO:0000256" key="2">
    <source>
        <dbReference type="ARBA" id="ARBA00022741"/>
    </source>
</evidence>
<evidence type="ECO:0000259" key="7">
    <source>
        <dbReference type="Pfam" id="PF13086"/>
    </source>
</evidence>
<dbReference type="PANTHER" id="PTHR43788:SF8">
    <property type="entry name" value="DNA-BINDING PROTEIN SMUBP-2"/>
    <property type="match status" value="1"/>
</dbReference>
<dbReference type="EMBL" id="JBHULX010000048">
    <property type="protein sequence ID" value="MFD2593651.1"/>
    <property type="molecule type" value="Genomic_DNA"/>
</dbReference>
<keyword evidence="5" id="KW-0067">ATP-binding</keyword>
<evidence type="ECO:0000313" key="9">
    <source>
        <dbReference type="EMBL" id="MFD2593651.1"/>
    </source>
</evidence>
<sequence>MDIQKLIKYFSDCYKADNREFSIVNFFSAKYENHWIQEAEEELINGKYPRQYIPEEQGEEISKNLQLYKRDKQLYYCTMFIVGRKKLFNKKTVRVCAPLFYYPATIIREGETYYVSLEIAEREVNYGFLKTLEMSLPFEDFRAHFTQLLEENLVEYSFLMKVKRLFERYVEGLHFSDDITLFPKLRKGKELRKVYNDKEVEFGVFRLVSASGLMVSSKANNMQGVVNELERLCEEVSYSTAVEAYFGQEKYLGDAIYKPGVQPFILNHAQQQIVKSAYELKKSVFIGPPGTGKSYTVAAIAIDYLSKGKSVLVAARTEEALQVVSDKLASFSVGRFRMKVGGSRYKISLIASLERYLYKFNTLPYIREIDKDHTGLEFVYEELKRIEKAFEAVEEKSRKLTQTILRKPGVVRTVKMKWVTLFKTWQQEEWRLLDLYVKYLNKGIQDTNKKMMGQVLGKIRASVRENRKELQRLVSMLRNTDKSTKLSELELFDFKVVLDALPVWLVKIDEVSEVFPLQKELFDVLVIDEATQCDIAGVLPLLQRAKKVVVTGDPKQLRHMCFLSKQQMKLLSVKNELPWEEKYNYRERSLLDFVLEGTSKVEQVNLLDEHYRSLPDIIGFSNQKFYDDALTIMHDLPKNKGRQSVFVHRVQGKRNTKGVNEKEAEEIVLYIQEVIRKEEKLSKTAATSIGVITPFKDQITYIGKLVKKEISLQAMNKHAIRLGTPYSFQGDERDIMLISMTVDNDSHHSSYSYLNKEDMFNVMVTRARNKQEIYLSVDENSLSEHSLLRTYLDWFVGVEKLGEEETGNKYFDDFATQVQAFVMQENPDSQCFIGYELSGLVIDVLIEKNNKYLGIDLIGFPGDFEKTFSMERCRVLHRVGIEVVPLSYVTWYFDEQIKNELSIKIENL</sequence>
<evidence type="ECO:0000256" key="6">
    <source>
        <dbReference type="SAM" id="Coils"/>
    </source>
</evidence>
<comment type="caution">
    <text evidence="9">The sequence shown here is derived from an EMBL/GenBank/DDBJ whole genome shotgun (WGS) entry which is preliminary data.</text>
</comment>
<keyword evidence="4 9" id="KW-0347">Helicase</keyword>
<dbReference type="Gene3D" id="3.40.50.300">
    <property type="entry name" value="P-loop containing nucleotide triphosphate hydrolases"/>
    <property type="match status" value="2"/>
</dbReference>
<evidence type="ECO:0000256" key="5">
    <source>
        <dbReference type="ARBA" id="ARBA00022840"/>
    </source>
</evidence>
<dbReference type="Pfam" id="PF13087">
    <property type="entry name" value="AAA_12"/>
    <property type="match status" value="1"/>
</dbReference>
<name>A0ABW5NEH3_9FLAO</name>
<evidence type="ECO:0000259" key="8">
    <source>
        <dbReference type="Pfam" id="PF13087"/>
    </source>
</evidence>